<dbReference type="AlphaFoldDB" id="A0A974I5P9"/>
<sequence>YSMVKVPQALSLRHYRFPSQGQSYISVPGEAFQGK</sequence>
<protein>
    <submittedName>
        <fullName evidence="1">Uncharacterized protein</fullName>
    </submittedName>
</protein>
<feature type="non-terminal residue" evidence="1">
    <location>
        <position position="35"/>
    </location>
</feature>
<dbReference type="OMA" id="PREAFQY"/>
<name>A0A974I5P9_XENLA</name>
<dbReference type="EMBL" id="CM004466">
    <property type="protein sequence ID" value="OCU01972.1"/>
    <property type="molecule type" value="Genomic_DNA"/>
</dbReference>
<gene>
    <name evidence="1" type="ORF">XELAEV_1800773918mg</name>
</gene>
<organism evidence="1 2">
    <name type="scientific">Xenopus laevis</name>
    <name type="common">African clawed frog</name>
    <dbReference type="NCBI Taxonomy" id="8355"/>
    <lineage>
        <taxon>Eukaryota</taxon>
        <taxon>Metazoa</taxon>
        <taxon>Chordata</taxon>
        <taxon>Craniata</taxon>
        <taxon>Vertebrata</taxon>
        <taxon>Euteleostomi</taxon>
        <taxon>Amphibia</taxon>
        <taxon>Batrachia</taxon>
        <taxon>Anura</taxon>
        <taxon>Pipoidea</taxon>
        <taxon>Pipidae</taxon>
        <taxon>Xenopodinae</taxon>
        <taxon>Xenopus</taxon>
        <taxon>Xenopus</taxon>
    </lineage>
</organism>
<dbReference type="Proteomes" id="UP000694892">
    <property type="component" value="Chromosome 1L"/>
</dbReference>
<proteinExistence type="predicted"/>
<feature type="non-terminal residue" evidence="1">
    <location>
        <position position="1"/>
    </location>
</feature>
<evidence type="ECO:0000313" key="1">
    <source>
        <dbReference type="EMBL" id="OCU01972.1"/>
    </source>
</evidence>
<reference evidence="2" key="1">
    <citation type="journal article" date="2016" name="Nature">
        <title>Genome evolution in the allotetraploid frog Xenopus laevis.</title>
        <authorList>
            <person name="Session A.M."/>
            <person name="Uno Y."/>
            <person name="Kwon T."/>
            <person name="Chapman J.A."/>
            <person name="Toyoda A."/>
            <person name="Takahashi S."/>
            <person name="Fukui A."/>
            <person name="Hikosaka A."/>
            <person name="Suzuki A."/>
            <person name="Kondo M."/>
            <person name="van Heeringen S.J."/>
            <person name="Quigley I."/>
            <person name="Heinz S."/>
            <person name="Ogino H."/>
            <person name="Ochi H."/>
            <person name="Hellsten U."/>
            <person name="Lyons J.B."/>
            <person name="Simakov O."/>
            <person name="Putnam N."/>
            <person name="Stites J."/>
            <person name="Kuroki Y."/>
            <person name="Tanaka T."/>
            <person name="Michiue T."/>
            <person name="Watanabe M."/>
            <person name="Bogdanovic O."/>
            <person name="Lister R."/>
            <person name="Georgiou G."/>
            <person name="Paranjpe S.S."/>
            <person name="van Kruijsbergen I."/>
            <person name="Shu S."/>
            <person name="Carlson J."/>
            <person name="Kinoshita T."/>
            <person name="Ohta Y."/>
            <person name="Mawaribuchi S."/>
            <person name="Jenkins J."/>
            <person name="Grimwood J."/>
            <person name="Schmutz J."/>
            <person name="Mitros T."/>
            <person name="Mozaffari S.V."/>
            <person name="Suzuki Y."/>
            <person name="Haramoto Y."/>
            <person name="Yamamoto T.S."/>
            <person name="Takagi C."/>
            <person name="Heald R."/>
            <person name="Miller K."/>
            <person name="Haudenschild C."/>
            <person name="Kitzman J."/>
            <person name="Nakayama T."/>
            <person name="Izutsu Y."/>
            <person name="Robert J."/>
            <person name="Fortriede J."/>
            <person name="Burns K."/>
            <person name="Lotay V."/>
            <person name="Karimi K."/>
            <person name="Yasuoka Y."/>
            <person name="Dichmann D.S."/>
            <person name="Flajnik M.F."/>
            <person name="Houston D.W."/>
            <person name="Shendure J."/>
            <person name="DuPasquier L."/>
            <person name="Vize P.D."/>
            <person name="Zorn A.M."/>
            <person name="Ito M."/>
            <person name="Marcotte E.M."/>
            <person name="Wallingford J.B."/>
            <person name="Ito Y."/>
            <person name="Asashima M."/>
            <person name="Ueno N."/>
            <person name="Matsuda Y."/>
            <person name="Veenstra G.J."/>
            <person name="Fujiyama A."/>
            <person name="Harland R.M."/>
            <person name="Taira M."/>
            <person name="Rokhsar D.S."/>
        </authorList>
    </citation>
    <scope>NUCLEOTIDE SEQUENCE [LARGE SCALE GENOMIC DNA]</scope>
    <source>
        <strain evidence="2">J</strain>
    </source>
</reference>
<evidence type="ECO:0000313" key="2">
    <source>
        <dbReference type="Proteomes" id="UP000694892"/>
    </source>
</evidence>
<accession>A0A974I5P9</accession>